<dbReference type="Gramene" id="PRQ53052">
    <property type="protein sequence ID" value="PRQ53052"/>
    <property type="gene ID" value="RchiOBHm_Chr2g0162211"/>
</dbReference>
<keyword evidence="3" id="KW-1185">Reference proteome</keyword>
<sequence>MGLGQRVGFLGVVVGMVVVVVVVAGGLGLGCGGTGFGVLAVPKQQPIYGFGLRKTQSRECQSG</sequence>
<keyword evidence="1" id="KW-0472">Membrane</keyword>
<evidence type="ECO:0000313" key="2">
    <source>
        <dbReference type="EMBL" id="PRQ53052.1"/>
    </source>
</evidence>
<accession>A0A2P6S303</accession>
<evidence type="ECO:0000256" key="1">
    <source>
        <dbReference type="SAM" id="Phobius"/>
    </source>
</evidence>
<gene>
    <name evidence="2" type="ORF">RchiOBHm_Chr2g0162211</name>
</gene>
<feature type="transmembrane region" description="Helical" evidence="1">
    <location>
        <begin position="7"/>
        <end position="29"/>
    </location>
</feature>
<evidence type="ECO:0000313" key="3">
    <source>
        <dbReference type="Proteomes" id="UP000238479"/>
    </source>
</evidence>
<reference evidence="2 3" key="1">
    <citation type="journal article" date="2018" name="Nat. Genet.">
        <title>The Rosa genome provides new insights in the design of modern roses.</title>
        <authorList>
            <person name="Bendahmane M."/>
        </authorList>
    </citation>
    <scope>NUCLEOTIDE SEQUENCE [LARGE SCALE GENOMIC DNA]</scope>
    <source>
        <strain evidence="3">cv. Old Blush</strain>
    </source>
</reference>
<protein>
    <recommendedName>
        <fullName evidence="4">Transmembrane protein</fullName>
    </recommendedName>
</protein>
<keyword evidence="1" id="KW-1133">Transmembrane helix</keyword>
<comment type="caution">
    <text evidence="2">The sequence shown here is derived from an EMBL/GenBank/DDBJ whole genome shotgun (WGS) entry which is preliminary data.</text>
</comment>
<dbReference type="AlphaFoldDB" id="A0A2P6S303"/>
<dbReference type="PROSITE" id="PS51257">
    <property type="entry name" value="PROKAR_LIPOPROTEIN"/>
    <property type="match status" value="1"/>
</dbReference>
<organism evidence="2 3">
    <name type="scientific">Rosa chinensis</name>
    <name type="common">China rose</name>
    <dbReference type="NCBI Taxonomy" id="74649"/>
    <lineage>
        <taxon>Eukaryota</taxon>
        <taxon>Viridiplantae</taxon>
        <taxon>Streptophyta</taxon>
        <taxon>Embryophyta</taxon>
        <taxon>Tracheophyta</taxon>
        <taxon>Spermatophyta</taxon>
        <taxon>Magnoliopsida</taxon>
        <taxon>eudicotyledons</taxon>
        <taxon>Gunneridae</taxon>
        <taxon>Pentapetalae</taxon>
        <taxon>rosids</taxon>
        <taxon>fabids</taxon>
        <taxon>Rosales</taxon>
        <taxon>Rosaceae</taxon>
        <taxon>Rosoideae</taxon>
        <taxon>Rosoideae incertae sedis</taxon>
        <taxon>Rosa</taxon>
    </lineage>
</organism>
<dbReference type="EMBL" id="PDCK01000040">
    <property type="protein sequence ID" value="PRQ53052.1"/>
    <property type="molecule type" value="Genomic_DNA"/>
</dbReference>
<keyword evidence="1" id="KW-0812">Transmembrane</keyword>
<evidence type="ECO:0008006" key="4">
    <source>
        <dbReference type="Google" id="ProtNLM"/>
    </source>
</evidence>
<dbReference type="Proteomes" id="UP000238479">
    <property type="component" value="Chromosome 2"/>
</dbReference>
<name>A0A2P6S303_ROSCH</name>
<proteinExistence type="predicted"/>